<dbReference type="EMBL" id="JAPDRK010000012">
    <property type="protein sequence ID" value="KAJ9607092.1"/>
    <property type="molecule type" value="Genomic_DNA"/>
</dbReference>
<dbReference type="GO" id="GO:0003847">
    <property type="term" value="F:1-alkyl-2-acetylglycerophosphocholine esterase activity"/>
    <property type="evidence" value="ECO:0007669"/>
    <property type="project" value="UniProtKB-EC"/>
</dbReference>
<evidence type="ECO:0000256" key="2">
    <source>
        <dbReference type="ARBA" id="ARBA00022801"/>
    </source>
</evidence>
<keyword evidence="4" id="KW-0443">Lipid metabolism</keyword>
<reference evidence="6" key="1">
    <citation type="submission" date="2022-10" db="EMBL/GenBank/DDBJ databases">
        <title>Culturing micro-colonial fungi from biological soil crusts in the Mojave desert and describing Neophaeococcomyces mojavensis, and introducing the new genera and species Taxawa tesnikishii.</title>
        <authorList>
            <person name="Kurbessoian T."/>
            <person name="Stajich J.E."/>
        </authorList>
    </citation>
    <scope>NUCLEOTIDE SEQUENCE</scope>
    <source>
        <strain evidence="6">TK_41</strain>
    </source>
</reference>
<keyword evidence="7" id="KW-1185">Reference proteome</keyword>
<dbReference type="SUPFAM" id="SSF53474">
    <property type="entry name" value="alpha/beta-Hydrolases"/>
    <property type="match status" value="1"/>
</dbReference>
<dbReference type="PANTHER" id="PTHR10272:SF14">
    <property type="entry name" value="PAF ACETYLHYDROLASE FAMILY PROTEIN"/>
    <property type="match status" value="1"/>
</dbReference>
<name>A0AA39CG61_9EURO</name>
<dbReference type="InterPro" id="IPR029058">
    <property type="entry name" value="AB_hydrolase_fold"/>
</dbReference>
<feature type="signal peptide" evidence="5">
    <location>
        <begin position="1"/>
        <end position="17"/>
    </location>
</feature>
<evidence type="ECO:0000313" key="7">
    <source>
        <dbReference type="Proteomes" id="UP001172673"/>
    </source>
</evidence>
<keyword evidence="2" id="KW-0378">Hydrolase</keyword>
<dbReference type="Pfam" id="PF03403">
    <property type="entry name" value="PAF-AH_p_II"/>
    <property type="match status" value="1"/>
</dbReference>
<proteinExistence type="predicted"/>
<gene>
    <name evidence="6" type="ORF">H2200_008164</name>
</gene>
<dbReference type="Gene3D" id="3.40.50.1820">
    <property type="entry name" value="alpha/beta hydrolase"/>
    <property type="match status" value="1"/>
</dbReference>
<evidence type="ECO:0000256" key="5">
    <source>
        <dbReference type="SAM" id="SignalP"/>
    </source>
</evidence>
<protein>
    <recommendedName>
        <fullName evidence="1">1-alkyl-2-acetylglycerophosphocholine esterase</fullName>
        <ecNumber evidence="1">3.1.1.47</ecNumber>
    </recommendedName>
</protein>
<sequence length="407" mass="43614">MLLSSFIFISSLTACSAAALASSSKKALLPKPTGYYQVGHNVAELIDNSRTQPFAPDVEPVKLMISVFYPVVQGMPPSTAAYMPPETARVEDIELQGLGLKSPNGTFEKVYLTNVADAHLMAMFTHNATQSPPCSYPLAIFMPGEGTTRLFYSQIASTIASNGYVVVTIDPPYDVDVVEYTDGSLAFINQTLWETTNLTALAQLGYTAIETRAQDVSFVLDQLSNETFAHSLIPNLPAPGLNTTHVAMFGHSLGGATAYSILGTDDRIVGGLNMDGGLFGPGQGTSKPFMIMGHANHTRNLTGDPTQASWAAAWPNITGWKRDVVVANTLHYDFSDYPIVFETLNIAPGVKVASNPNGIQIGTMKGARALEIVTSYVTAFLDFVIFGKCSALLEGPVGAFPEVTFDY</sequence>
<comment type="caution">
    <text evidence="6">The sequence shown here is derived from an EMBL/GenBank/DDBJ whole genome shotgun (WGS) entry which is preliminary data.</text>
</comment>
<evidence type="ECO:0000313" key="6">
    <source>
        <dbReference type="EMBL" id="KAJ9607092.1"/>
    </source>
</evidence>
<evidence type="ECO:0000256" key="4">
    <source>
        <dbReference type="ARBA" id="ARBA00023098"/>
    </source>
</evidence>
<organism evidence="6 7">
    <name type="scientific">Cladophialophora chaetospira</name>
    <dbReference type="NCBI Taxonomy" id="386627"/>
    <lineage>
        <taxon>Eukaryota</taxon>
        <taxon>Fungi</taxon>
        <taxon>Dikarya</taxon>
        <taxon>Ascomycota</taxon>
        <taxon>Pezizomycotina</taxon>
        <taxon>Eurotiomycetes</taxon>
        <taxon>Chaetothyriomycetidae</taxon>
        <taxon>Chaetothyriales</taxon>
        <taxon>Herpotrichiellaceae</taxon>
        <taxon>Cladophialophora</taxon>
    </lineage>
</organism>
<dbReference type="GO" id="GO:0016042">
    <property type="term" value="P:lipid catabolic process"/>
    <property type="evidence" value="ECO:0007669"/>
    <property type="project" value="UniProtKB-KW"/>
</dbReference>
<feature type="chain" id="PRO_5041407584" description="1-alkyl-2-acetylglycerophosphocholine esterase" evidence="5">
    <location>
        <begin position="18"/>
        <end position="407"/>
    </location>
</feature>
<evidence type="ECO:0000256" key="3">
    <source>
        <dbReference type="ARBA" id="ARBA00022963"/>
    </source>
</evidence>
<evidence type="ECO:0000256" key="1">
    <source>
        <dbReference type="ARBA" id="ARBA00013201"/>
    </source>
</evidence>
<keyword evidence="5" id="KW-0732">Signal</keyword>
<dbReference type="PANTHER" id="PTHR10272">
    <property type="entry name" value="PLATELET-ACTIVATING FACTOR ACETYLHYDROLASE"/>
    <property type="match status" value="1"/>
</dbReference>
<dbReference type="EC" id="3.1.1.47" evidence="1"/>
<accession>A0AA39CG61</accession>
<dbReference type="Proteomes" id="UP001172673">
    <property type="component" value="Unassembled WGS sequence"/>
</dbReference>
<keyword evidence="3" id="KW-0442">Lipid degradation</keyword>
<dbReference type="AlphaFoldDB" id="A0AA39CG61"/>